<dbReference type="Proteomes" id="UP000634660">
    <property type="component" value="Unassembled WGS sequence"/>
</dbReference>
<organism evidence="3 4">
    <name type="scientific">Streptomyces subrutilus</name>
    <dbReference type="NCBI Taxonomy" id="36818"/>
    <lineage>
        <taxon>Bacteria</taxon>
        <taxon>Bacillati</taxon>
        <taxon>Actinomycetota</taxon>
        <taxon>Actinomycetes</taxon>
        <taxon>Kitasatosporales</taxon>
        <taxon>Streptomycetaceae</taxon>
        <taxon>Streptomyces</taxon>
    </lineage>
</organism>
<reference evidence="2" key="3">
    <citation type="submission" date="2020-09" db="EMBL/GenBank/DDBJ databases">
        <authorList>
            <person name="Sun Q."/>
            <person name="Ohkuma M."/>
        </authorList>
    </citation>
    <scope>NUCLEOTIDE SEQUENCE</scope>
    <source>
        <strain evidence="2">JCM 4834</strain>
    </source>
</reference>
<dbReference type="InterPro" id="IPR002734">
    <property type="entry name" value="RibDG_C"/>
</dbReference>
<gene>
    <name evidence="3" type="ORF">CP968_05985</name>
    <name evidence="2" type="ORF">GCM10010371_23240</name>
</gene>
<sequence length="196" mass="21274">MRRVTLMMSVSLDGFVEGPGRDIGWHLVDDELHRHFNDELRAMGAFLTGRVTHEMMAAFWPTADDDPANAGPVAEFAGIWRSMPKYVYSRTLPRADAWNSTLVREVVPAEVAALKAAPGGDLALGGADLAASFLRHDLVDAYRIYVHPVRIGRGTPLFPPDAAAAPLRLEGTRSFGNGVVQLRYGRPGPDARTGPA</sequence>
<evidence type="ECO:0000313" key="3">
    <source>
        <dbReference type="EMBL" id="QEU82758.1"/>
    </source>
</evidence>
<dbReference type="GO" id="GO:0008703">
    <property type="term" value="F:5-amino-6-(5-phosphoribosylamino)uracil reductase activity"/>
    <property type="evidence" value="ECO:0007669"/>
    <property type="project" value="InterPro"/>
</dbReference>
<dbReference type="Pfam" id="PF01872">
    <property type="entry name" value="RibD_C"/>
    <property type="match status" value="1"/>
</dbReference>
<dbReference type="Proteomes" id="UP000326831">
    <property type="component" value="Chromosome"/>
</dbReference>
<evidence type="ECO:0000259" key="1">
    <source>
        <dbReference type="Pfam" id="PF01872"/>
    </source>
</evidence>
<dbReference type="PANTHER" id="PTHR38011">
    <property type="entry name" value="DIHYDROFOLATE REDUCTASE FAMILY PROTEIN (AFU_ORTHOLOGUE AFUA_8G06820)"/>
    <property type="match status" value="1"/>
</dbReference>
<dbReference type="InterPro" id="IPR050765">
    <property type="entry name" value="Riboflavin_Biosynth_HTPR"/>
</dbReference>
<keyword evidence="4" id="KW-1185">Reference proteome</keyword>
<evidence type="ECO:0000313" key="2">
    <source>
        <dbReference type="EMBL" id="GGZ63087.1"/>
    </source>
</evidence>
<dbReference type="PANTHER" id="PTHR38011:SF11">
    <property type="entry name" value="2,5-DIAMINO-6-RIBOSYLAMINO-4(3H)-PYRIMIDINONE 5'-PHOSPHATE REDUCTASE"/>
    <property type="match status" value="1"/>
</dbReference>
<dbReference type="Gene3D" id="3.40.430.10">
    <property type="entry name" value="Dihydrofolate Reductase, subunit A"/>
    <property type="match status" value="1"/>
</dbReference>
<protein>
    <submittedName>
        <fullName evidence="3">Dihydrofolate reductase</fullName>
    </submittedName>
    <submittedName>
        <fullName evidence="2">Riboflavin biosynthesis protein RibD</fullName>
    </submittedName>
</protein>
<dbReference type="GO" id="GO:0009231">
    <property type="term" value="P:riboflavin biosynthetic process"/>
    <property type="evidence" value="ECO:0007669"/>
    <property type="project" value="InterPro"/>
</dbReference>
<name>A0A5P2UU75_9ACTN</name>
<accession>A0A5P2UU75</accession>
<proteinExistence type="predicted"/>
<dbReference type="InterPro" id="IPR024072">
    <property type="entry name" value="DHFR-like_dom_sf"/>
</dbReference>
<dbReference type="AlphaFoldDB" id="A0A5P2UU75"/>
<dbReference type="SUPFAM" id="SSF53597">
    <property type="entry name" value="Dihydrofolate reductase-like"/>
    <property type="match status" value="1"/>
</dbReference>
<dbReference type="OrthoDB" id="7949219at2"/>
<dbReference type="KEGG" id="ssub:CP968_05985"/>
<reference evidence="3 4" key="2">
    <citation type="submission" date="2017-09" db="EMBL/GenBank/DDBJ databases">
        <authorList>
            <person name="Lee N."/>
            <person name="Cho B.-K."/>
        </authorList>
    </citation>
    <scope>NUCLEOTIDE SEQUENCE [LARGE SCALE GENOMIC DNA]</scope>
    <source>
        <strain evidence="3 4">ATCC 27467</strain>
    </source>
</reference>
<evidence type="ECO:0000313" key="4">
    <source>
        <dbReference type="Proteomes" id="UP000326831"/>
    </source>
</evidence>
<reference evidence="2" key="1">
    <citation type="journal article" date="2014" name="Int. J. Syst. Evol. Microbiol.">
        <title>Complete genome sequence of Corynebacterium casei LMG S-19264T (=DSM 44701T), isolated from a smear-ripened cheese.</title>
        <authorList>
            <consortium name="US DOE Joint Genome Institute (JGI-PGF)"/>
            <person name="Walter F."/>
            <person name="Albersmeier A."/>
            <person name="Kalinowski J."/>
            <person name="Ruckert C."/>
        </authorList>
    </citation>
    <scope>NUCLEOTIDE SEQUENCE</scope>
    <source>
        <strain evidence="2">JCM 4834</strain>
    </source>
</reference>
<dbReference type="RefSeq" id="WP_150516990.1">
    <property type="nucleotide sequence ID" value="NZ_BMVX01000007.1"/>
</dbReference>
<dbReference type="EMBL" id="CP023701">
    <property type="protein sequence ID" value="QEU82758.1"/>
    <property type="molecule type" value="Genomic_DNA"/>
</dbReference>
<feature type="domain" description="Bacterial bifunctional deaminase-reductase C-terminal" evidence="1">
    <location>
        <begin position="3"/>
        <end position="180"/>
    </location>
</feature>
<dbReference type="EMBL" id="BMVX01000007">
    <property type="protein sequence ID" value="GGZ63087.1"/>
    <property type="molecule type" value="Genomic_DNA"/>
</dbReference>